<feature type="compositionally biased region" description="Pro residues" evidence="1">
    <location>
        <begin position="34"/>
        <end position="44"/>
    </location>
</feature>
<evidence type="ECO:0000313" key="3">
    <source>
        <dbReference type="Proteomes" id="UP001518989"/>
    </source>
</evidence>
<comment type="caution">
    <text evidence="2">The sequence shown here is derived from an EMBL/GenBank/DDBJ whole genome shotgun (WGS) entry which is preliminary data.</text>
</comment>
<reference evidence="2 3" key="1">
    <citation type="submission" date="2020-09" db="EMBL/GenBank/DDBJ databases">
        <title>Roseomonas.</title>
        <authorList>
            <person name="Zhu W."/>
        </authorList>
    </citation>
    <scope>NUCLEOTIDE SEQUENCE [LARGE SCALE GENOMIC DNA]</scope>
    <source>
        <strain evidence="2 3">573</strain>
    </source>
</reference>
<keyword evidence="3" id="KW-1185">Reference proteome</keyword>
<dbReference type="EMBL" id="JACTNG010000009">
    <property type="protein sequence ID" value="MBO1080510.1"/>
    <property type="molecule type" value="Genomic_DNA"/>
</dbReference>
<gene>
    <name evidence="2" type="ORF">IAI61_15815</name>
</gene>
<proteinExistence type="predicted"/>
<evidence type="ECO:0000313" key="2">
    <source>
        <dbReference type="EMBL" id="MBO1080510.1"/>
    </source>
</evidence>
<name>A0ABS3KU97_9PROT</name>
<feature type="compositionally biased region" description="Low complexity" evidence="1">
    <location>
        <begin position="13"/>
        <end position="33"/>
    </location>
</feature>
<dbReference type="Proteomes" id="UP001518989">
    <property type="component" value="Unassembled WGS sequence"/>
</dbReference>
<protein>
    <submittedName>
        <fullName evidence="2">Uncharacterized protein</fullName>
    </submittedName>
</protein>
<accession>A0ABS3KU97</accession>
<evidence type="ECO:0000256" key="1">
    <source>
        <dbReference type="SAM" id="MobiDB-lite"/>
    </source>
</evidence>
<organism evidence="2 3">
    <name type="scientific">Roseomonas haemaphysalidis</name>
    <dbReference type="NCBI Taxonomy" id="2768162"/>
    <lineage>
        <taxon>Bacteria</taxon>
        <taxon>Pseudomonadati</taxon>
        <taxon>Pseudomonadota</taxon>
        <taxon>Alphaproteobacteria</taxon>
        <taxon>Acetobacterales</taxon>
        <taxon>Roseomonadaceae</taxon>
        <taxon>Roseomonas</taxon>
    </lineage>
</organism>
<sequence>MIDPIQGMASGEAPAAPRADLARGAASTEATPAAPVPPAGPPPVGDAVLNVLLDGETMRLYTELRDPQTDRLLLRLPAAYDPGEARLDEGASFEA</sequence>
<dbReference type="RefSeq" id="WP_207418517.1">
    <property type="nucleotide sequence ID" value="NZ_CP061177.1"/>
</dbReference>
<feature type="region of interest" description="Disordered" evidence="1">
    <location>
        <begin position="1"/>
        <end position="45"/>
    </location>
</feature>